<keyword evidence="4 7" id="KW-0689">Ribosomal protein</keyword>
<evidence type="ECO:0000313" key="8">
    <source>
        <dbReference type="EMBL" id="TLE01509.1"/>
    </source>
</evidence>
<dbReference type="GO" id="GO:0008097">
    <property type="term" value="F:5S rRNA binding"/>
    <property type="evidence" value="ECO:0007669"/>
    <property type="project" value="TreeGrafter"/>
</dbReference>
<evidence type="ECO:0000313" key="9">
    <source>
        <dbReference type="Proteomes" id="UP000029707"/>
    </source>
</evidence>
<reference evidence="8 9" key="1">
    <citation type="journal article" date="2014" name="Genome Announc.">
        <title>Draft genome sequences of eight enterohepatic helicobacter species isolated from both laboratory and wild rodents.</title>
        <authorList>
            <person name="Sheh A."/>
            <person name="Shen Z."/>
            <person name="Fox J.G."/>
        </authorList>
    </citation>
    <scope>NUCLEOTIDE SEQUENCE [LARGE SCALE GENOMIC DNA]</scope>
    <source>
        <strain evidence="8 9">MIT 01-6451</strain>
    </source>
</reference>
<dbReference type="InterPro" id="IPR004389">
    <property type="entry name" value="Ribosomal_uL18_bac-type"/>
</dbReference>
<protein>
    <recommendedName>
        <fullName evidence="6 7">Large ribosomal subunit protein uL18</fullName>
    </recommendedName>
</protein>
<dbReference type="STRING" id="425400.LS65_04385"/>
<dbReference type="Proteomes" id="UP000029707">
    <property type="component" value="Unassembled WGS sequence"/>
</dbReference>
<dbReference type="PANTHER" id="PTHR12899">
    <property type="entry name" value="39S RIBOSOMAL PROTEIN L18, MITOCHONDRIAL"/>
    <property type="match status" value="1"/>
</dbReference>
<keyword evidence="3 7" id="KW-0694">RNA-binding</keyword>
<comment type="subunit">
    <text evidence="7">Part of the 50S ribosomal subunit; part of the 5S rRNA/L5/L18/L25 subcomplex. Contacts the 5S and 23S rRNAs.</text>
</comment>
<evidence type="ECO:0000256" key="1">
    <source>
        <dbReference type="ARBA" id="ARBA00007116"/>
    </source>
</evidence>
<dbReference type="GO" id="GO:0006412">
    <property type="term" value="P:translation"/>
    <property type="evidence" value="ECO:0007669"/>
    <property type="project" value="UniProtKB-UniRule"/>
</dbReference>
<dbReference type="EMBL" id="JRMQ02000007">
    <property type="protein sequence ID" value="TLE01509.1"/>
    <property type="molecule type" value="Genomic_DNA"/>
</dbReference>
<dbReference type="GO" id="GO:0003735">
    <property type="term" value="F:structural constituent of ribosome"/>
    <property type="evidence" value="ECO:0007669"/>
    <property type="project" value="InterPro"/>
</dbReference>
<dbReference type="CDD" id="cd00432">
    <property type="entry name" value="Ribosomal_L18_L5e"/>
    <property type="match status" value="1"/>
</dbReference>
<dbReference type="InterPro" id="IPR057268">
    <property type="entry name" value="Ribosomal_L18"/>
</dbReference>
<dbReference type="Pfam" id="PF00861">
    <property type="entry name" value="Ribosomal_L18p"/>
    <property type="match status" value="1"/>
</dbReference>
<dbReference type="PANTHER" id="PTHR12899:SF3">
    <property type="entry name" value="LARGE RIBOSOMAL SUBUNIT PROTEIN UL18M"/>
    <property type="match status" value="1"/>
</dbReference>
<evidence type="ECO:0000256" key="4">
    <source>
        <dbReference type="ARBA" id="ARBA00022980"/>
    </source>
</evidence>
<dbReference type="HAMAP" id="MF_01337_B">
    <property type="entry name" value="Ribosomal_uL18_B"/>
    <property type="match status" value="1"/>
</dbReference>
<gene>
    <name evidence="7" type="primary">rplR</name>
    <name evidence="8" type="ORF">LS65_006000</name>
</gene>
<evidence type="ECO:0000256" key="5">
    <source>
        <dbReference type="ARBA" id="ARBA00023274"/>
    </source>
</evidence>
<dbReference type="GeneID" id="82321522"/>
<dbReference type="OrthoDB" id="9810939at2"/>
<keyword evidence="5 7" id="KW-0687">Ribonucleoprotein</keyword>
<accession>A0A4U8TNY4</accession>
<evidence type="ECO:0000256" key="2">
    <source>
        <dbReference type="ARBA" id="ARBA00022730"/>
    </source>
</evidence>
<name>A0A4U8TNY4_9HELI</name>
<dbReference type="GO" id="GO:0022625">
    <property type="term" value="C:cytosolic large ribosomal subunit"/>
    <property type="evidence" value="ECO:0007669"/>
    <property type="project" value="TreeGrafter"/>
</dbReference>
<comment type="caution">
    <text evidence="8">The sequence shown here is derived from an EMBL/GenBank/DDBJ whole genome shotgun (WGS) entry which is preliminary data.</text>
</comment>
<dbReference type="SUPFAM" id="SSF53137">
    <property type="entry name" value="Translational machinery components"/>
    <property type="match status" value="1"/>
</dbReference>
<keyword evidence="2 7" id="KW-0699">rRNA-binding</keyword>
<comment type="similarity">
    <text evidence="1 7">Belongs to the universal ribosomal protein uL18 family.</text>
</comment>
<dbReference type="InterPro" id="IPR005484">
    <property type="entry name" value="Ribosomal_uL18_bac/plant/anim"/>
</dbReference>
<organism evidence="8 9">
    <name type="scientific">Helicobacter japonicus</name>
    <dbReference type="NCBI Taxonomy" id="425400"/>
    <lineage>
        <taxon>Bacteria</taxon>
        <taxon>Pseudomonadati</taxon>
        <taxon>Campylobacterota</taxon>
        <taxon>Epsilonproteobacteria</taxon>
        <taxon>Campylobacterales</taxon>
        <taxon>Helicobacteraceae</taxon>
        <taxon>Helicobacter</taxon>
    </lineage>
</organism>
<dbReference type="NCBIfam" id="TIGR00060">
    <property type="entry name" value="L18_bact"/>
    <property type="match status" value="1"/>
</dbReference>
<evidence type="ECO:0000256" key="7">
    <source>
        <dbReference type="HAMAP-Rule" id="MF_01337"/>
    </source>
</evidence>
<dbReference type="AlphaFoldDB" id="A0A4U8TNY4"/>
<comment type="function">
    <text evidence="7">This is one of the proteins that bind and probably mediate the attachment of the 5S RNA into the large ribosomal subunit, where it forms part of the central protuberance.</text>
</comment>
<sequence>MTEKVLKQKQLLKIKRKLRTRGKIYGVASKPRVSVFKSNKYFYAQAIDDERGVTLASVDGKKLGLGNNKEDAKKIANEFVNALKKAKVTEVVFDRNGYLYHGVVAAFADTLRENGIKL</sequence>
<evidence type="ECO:0000256" key="6">
    <source>
        <dbReference type="ARBA" id="ARBA00035197"/>
    </source>
</evidence>
<dbReference type="RefSeq" id="WP_034361509.1">
    <property type="nucleotide sequence ID" value="NZ_CAJUDB010000007.1"/>
</dbReference>
<proteinExistence type="inferred from homology"/>
<evidence type="ECO:0000256" key="3">
    <source>
        <dbReference type="ARBA" id="ARBA00022884"/>
    </source>
</evidence>
<dbReference type="Gene3D" id="3.30.420.100">
    <property type="match status" value="1"/>
</dbReference>
<keyword evidence="9" id="KW-1185">Reference proteome</keyword>